<accession>A0A147J706</accession>
<sequence>MAVGVAMPLFQSLSGVEQPDSDAIVARHNAVQALPMFLSPLSGRKEATRAFGKLNSRTGHAPPVSEFQVGHATGMT</sequence>
<dbReference type="PATRIC" id="fig|33051.5.peg.3739"/>
<gene>
    <name evidence="2" type="ORF">NS258_12465</name>
</gene>
<name>A0A147J706_9SPHN</name>
<dbReference type="Proteomes" id="UP000074410">
    <property type="component" value="Unassembled WGS sequence"/>
</dbReference>
<feature type="region of interest" description="Disordered" evidence="1">
    <location>
        <begin position="54"/>
        <end position="76"/>
    </location>
</feature>
<comment type="caution">
    <text evidence="2">The sequence shown here is derived from an EMBL/GenBank/DDBJ whole genome shotgun (WGS) entry which is preliminary data.</text>
</comment>
<evidence type="ECO:0000313" key="3">
    <source>
        <dbReference type="Proteomes" id="UP000074410"/>
    </source>
</evidence>
<dbReference type="EMBL" id="LDTC01000094">
    <property type="protein sequence ID" value="KTW10574.1"/>
    <property type="molecule type" value="Genomic_DNA"/>
</dbReference>
<evidence type="ECO:0000256" key="1">
    <source>
        <dbReference type="SAM" id="MobiDB-lite"/>
    </source>
</evidence>
<proteinExistence type="predicted"/>
<reference evidence="2 3" key="1">
    <citation type="journal article" date="2016" name="Front. Microbiol.">
        <title>Genomic Resource of Rice Seed Associated Bacteria.</title>
        <authorList>
            <person name="Midha S."/>
            <person name="Bansal K."/>
            <person name="Sharma S."/>
            <person name="Kumar N."/>
            <person name="Patil P.P."/>
            <person name="Chaudhry V."/>
            <person name="Patil P.B."/>
        </authorList>
    </citation>
    <scope>NUCLEOTIDE SEQUENCE [LARGE SCALE GENOMIC DNA]</scope>
    <source>
        <strain evidence="2 3">NS258</strain>
    </source>
</reference>
<organism evidence="2 3">
    <name type="scientific">Sphingomonas sanguinis</name>
    <dbReference type="NCBI Taxonomy" id="33051"/>
    <lineage>
        <taxon>Bacteria</taxon>
        <taxon>Pseudomonadati</taxon>
        <taxon>Pseudomonadota</taxon>
        <taxon>Alphaproteobacteria</taxon>
        <taxon>Sphingomonadales</taxon>
        <taxon>Sphingomonadaceae</taxon>
        <taxon>Sphingomonas</taxon>
    </lineage>
</organism>
<evidence type="ECO:0000313" key="2">
    <source>
        <dbReference type="EMBL" id="KTW10574.1"/>
    </source>
</evidence>
<protein>
    <submittedName>
        <fullName evidence="2">Uncharacterized protein</fullName>
    </submittedName>
</protein>
<dbReference type="AlphaFoldDB" id="A0A147J706"/>